<name>L0GKS0_STUST</name>
<dbReference type="KEGG" id="psh:Psest_1415"/>
<dbReference type="GO" id="GO:0009307">
    <property type="term" value="P:DNA restriction-modification system"/>
    <property type="evidence" value="ECO:0007669"/>
    <property type="project" value="InterPro"/>
</dbReference>
<evidence type="ECO:0000313" key="3">
    <source>
        <dbReference type="Proteomes" id="UP000010820"/>
    </source>
</evidence>
<dbReference type="PATRIC" id="fig|644801.3.peg.1375"/>
<dbReference type="Proteomes" id="UP000010820">
    <property type="component" value="Chromosome"/>
</dbReference>
<dbReference type="PANTHER" id="PTHR30015:SF7">
    <property type="entry name" value="TYPE IV METHYL-DIRECTED RESTRICTION ENZYME ECOKMRR"/>
    <property type="match status" value="1"/>
</dbReference>
<dbReference type="SUPFAM" id="SSF52980">
    <property type="entry name" value="Restriction endonuclease-like"/>
    <property type="match status" value="1"/>
</dbReference>
<dbReference type="STRING" id="644801.Psest_1415"/>
<protein>
    <submittedName>
        <fullName evidence="2">Restriction endonuclease</fullName>
    </submittedName>
</protein>
<dbReference type="AlphaFoldDB" id="L0GKS0"/>
<dbReference type="InterPro" id="IPR011856">
    <property type="entry name" value="tRNA_endonuc-like_dom_sf"/>
</dbReference>
<keyword evidence="2" id="KW-0540">Nuclease</keyword>
<organism evidence="2 3">
    <name type="scientific">Stutzerimonas stutzeri RCH2</name>
    <dbReference type="NCBI Taxonomy" id="644801"/>
    <lineage>
        <taxon>Bacteria</taxon>
        <taxon>Pseudomonadati</taxon>
        <taxon>Pseudomonadota</taxon>
        <taxon>Gammaproteobacteria</taxon>
        <taxon>Pseudomonadales</taxon>
        <taxon>Pseudomonadaceae</taxon>
        <taxon>Stutzerimonas</taxon>
    </lineage>
</organism>
<dbReference type="InterPro" id="IPR011335">
    <property type="entry name" value="Restrct_endonuc-II-like"/>
</dbReference>
<gene>
    <name evidence="2" type="ORF">Psest_1415</name>
</gene>
<dbReference type="Gene3D" id="3.40.1350.10">
    <property type="match status" value="1"/>
</dbReference>
<sequence>MMTRFGRIETEYSVRGIPSYSLEIWHDGLKKHRVIKGDCEFIIDSKARMQAEEWDQRWEVVSERERHKADRAACKRMTEESKALALKQTQAAQAELNALSTILKGTLEVNDAIDWESLKNKAPFPEKGPAPLKLPLEPKMAVLPREPQIEDQRYNPKLGLLEWLIPSRKVRLLAAAEAVFAADKLAWEEHCVVAEKAHQAALENHAKTVDKAKKIHAGEVAAWEIRRDEYRRERAAEHTQVDAKRMAYEALEPEAIVEYCDLVLSSSKYPEYFPQEFDLDYDPASKTLILDYQLPAPEALPRLKAVKYVVSRDEFEENTITEAQASKLYDDVLYQVSLRTLHELFEADVIDALEAVNFNGIVTAVDRSTGKAVTSCVLSIRASKAEFTQINLDQVDPKACFKSLKGVGSSKLHGLAPVAPIMQLRKEDARFVSSYDVASTLDESFNLAAMGWEDFEHLIRELFEQEFSVNGGEVKVTQASRDGGVDAVAFDPDPIRGGKIVIQAKRYTNTVGVSAVRDLYGTVLNEGATKGILVTTSDYGPDSYAFAAGKPLVLLSGANLLHMLQKHGHKARIDLREAKQMAST</sequence>
<evidence type="ECO:0000259" key="1">
    <source>
        <dbReference type="Pfam" id="PF04471"/>
    </source>
</evidence>
<dbReference type="HOGENOM" id="CLU_032125_1_0_6"/>
<accession>L0GKS0</accession>
<dbReference type="Pfam" id="PF04471">
    <property type="entry name" value="Mrr_cat"/>
    <property type="match status" value="1"/>
</dbReference>
<proteinExistence type="predicted"/>
<dbReference type="GO" id="GO:0015666">
    <property type="term" value="F:restriction endodeoxyribonuclease activity"/>
    <property type="evidence" value="ECO:0007669"/>
    <property type="project" value="TreeGrafter"/>
</dbReference>
<reference evidence="2 3" key="1">
    <citation type="submission" date="2011-10" db="EMBL/GenBank/DDBJ databases">
        <title>Complete sequence of chromosome of Pseudomonas stutzeri RCH2.</title>
        <authorList>
            <consortium name="US DOE Joint Genome Institute"/>
            <person name="Lucas S."/>
            <person name="Han J."/>
            <person name="Lapidus A."/>
            <person name="Cheng J.-F."/>
            <person name="Goodwin L."/>
            <person name="Pitluck S."/>
            <person name="Peters L."/>
            <person name="Ovchinnikova G."/>
            <person name="Zeytun A."/>
            <person name="Lu M."/>
            <person name="Detter J.C."/>
            <person name="Han C."/>
            <person name="Tapia R."/>
            <person name="Land M."/>
            <person name="Hauser L."/>
            <person name="Kyrpides N."/>
            <person name="Ivanova N."/>
            <person name="Pagani I."/>
            <person name="Chakraborty R."/>
            <person name="Arkin A."/>
            <person name="Dehal P."/>
            <person name="Wall J."/>
            <person name="Hazen T."/>
            <person name="Woyke T."/>
        </authorList>
    </citation>
    <scope>NUCLEOTIDE SEQUENCE [LARGE SCALE GENOMIC DNA]</scope>
    <source>
        <strain evidence="2 3">RCH2</strain>
    </source>
</reference>
<evidence type="ECO:0000313" key="2">
    <source>
        <dbReference type="EMBL" id="AGA85970.1"/>
    </source>
</evidence>
<dbReference type="GO" id="GO:0003677">
    <property type="term" value="F:DNA binding"/>
    <property type="evidence" value="ECO:0007669"/>
    <property type="project" value="InterPro"/>
</dbReference>
<keyword evidence="2" id="KW-0255">Endonuclease</keyword>
<feature type="domain" description="Restriction endonuclease type IV Mrr" evidence="1">
    <location>
        <begin position="448"/>
        <end position="564"/>
    </location>
</feature>
<dbReference type="EMBL" id="CP003071">
    <property type="protein sequence ID" value="AGA85970.1"/>
    <property type="molecule type" value="Genomic_DNA"/>
</dbReference>
<dbReference type="RefSeq" id="WP_015276280.1">
    <property type="nucleotide sequence ID" value="NC_019936.1"/>
</dbReference>
<dbReference type="PANTHER" id="PTHR30015">
    <property type="entry name" value="MRR RESTRICTION SYSTEM PROTEIN"/>
    <property type="match status" value="1"/>
</dbReference>
<keyword evidence="2" id="KW-0378">Hydrolase</keyword>
<dbReference type="eggNOG" id="COG1715">
    <property type="taxonomic scope" value="Bacteria"/>
</dbReference>
<dbReference type="InterPro" id="IPR007560">
    <property type="entry name" value="Restrct_endonuc_IV_Mrr"/>
</dbReference>
<dbReference type="InterPro" id="IPR052906">
    <property type="entry name" value="Type_IV_Methyl-Rstrct_Enzyme"/>
</dbReference>